<dbReference type="PRINTS" id="PR00101">
    <property type="entry name" value="ATCASE"/>
</dbReference>
<dbReference type="PANTHER" id="PTHR45753:SF6">
    <property type="entry name" value="ASPARTATE CARBAMOYLTRANSFERASE"/>
    <property type="match status" value="1"/>
</dbReference>
<dbReference type="AlphaFoldDB" id="A0A5D8QEX7"/>
<dbReference type="PRINTS" id="PR00100">
    <property type="entry name" value="AOTCASE"/>
</dbReference>
<dbReference type="GO" id="GO:0044205">
    <property type="term" value="P:'de novo' UMP biosynthetic process"/>
    <property type="evidence" value="ECO:0007669"/>
    <property type="project" value="UniProtKB-UniRule"/>
</dbReference>
<keyword evidence="3 7" id="KW-0808">Transferase</keyword>
<dbReference type="GO" id="GO:0004070">
    <property type="term" value="F:aspartate carbamoyltransferase activity"/>
    <property type="evidence" value="ECO:0007669"/>
    <property type="project" value="UniProtKB-UniRule"/>
</dbReference>
<dbReference type="FunFam" id="3.40.50.1370:FF:000007">
    <property type="entry name" value="Aspartate carbamoyltransferase"/>
    <property type="match status" value="1"/>
</dbReference>
<sequence length="319" mass="35281">MIGGIVMKDLLGLRDMSRGEIEEILDEGFRQYESLINRDFSNELNEKTLVTLFYEPSTRTRASFELAAKNLGARVISIETSTSSVRKGESLIDTIRTLESMGVDYIAMRHPMTGAPHLAARFSTVSMINAGDGINEHPTQALLDMLTMLKEKGRIEGLNICIVGDILHSRVARSNIFGLTKMGANVRVSGPPTMIPSGIESMGVEVCDRVEEALEDADVVMALRIQMERQSGGFIPSLSEYTRFYGITRERVGMARPDAIIMHPGPMNRGVEIEYGVASSQASVIEEQVTMGVALRMAILKLIGREIDAYPYKKRLCCR</sequence>
<evidence type="ECO:0000256" key="3">
    <source>
        <dbReference type="ARBA" id="ARBA00022679"/>
    </source>
</evidence>
<dbReference type="NCBIfam" id="TIGR00670">
    <property type="entry name" value="asp_carb_tr"/>
    <property type="match status" value="1"/>
</dbReference>
<feature type="binding site" evidence="7">
    <location>
        <position position="265"/>
    </location>
    <ligand>
        <name>carbamoyl phosphate</name>
        <dbReference type="ChEBI" id="CHEBI:58228"/>
    </ligand>
</feature>
<feature type="binding site" evidence="7">
    <location>
        <position position="137"/>
    </location>
    <ligand>
        <name>carbamoyl phosphate</name>
        <dbReference type="ChEBI" id="CHEBI:58228"/>
    </ligand>
</feature>
<dbReference type="Pfam" id="PF00185">
    <property type="entry name" value="OTCace"/>
    <property type="match status" value="1"/>
</dbReference>
<evidence type="ECO:0000256" key="6">
    <source>
        <dbReference type="ARBA" id="ARBA00048859"/>
    </source>
</evidence>
<dbReference type="GO" id="GO:0016597">
    <property type="term" value="F:amino acid binding"/>
    <property type="evidence" value="ECO:0007669"/>
    <property type="project" value="InterPro"/>
</dbReference>
<evidence type="ECO:0000256" key="5">
    <source>
        <dbReference type="ARBA" id="ARBA00043884"/>
    </source>
</evidence>
<dbReference type="HAMAP" id="MF_00001">
    <property type="entry name" value="Asp_carb_tr"/>
    <property type="match status" value="1"/>
</dbReference>
<feature type="binding site" evidence="7">
    <location>
        <position position="170"/>
    </location>
    <ligand>
        <name>L-aspartate</name>
        <dbReference type="ChEBI" id="CHEBI:29991"/>
    </ligand>
</feature>
<dbReference type="InterPro" id="IPR002082">
    <property type="entry name" value="Asp_carbamoyltransf"/>
</dbReference>
<dbReference type="InterPro" id="IPR006131">
    <property type="entry name" value="Asp_carbamoyltransf_Asp/Orn-bd"/>
</dbReference>
<protein>
    <recommendedName>
        <fullName evidence="7">Aspartate carbamoyltransferase</fullName>
        <ecNumber evidence="7">2.1.3.2</ecNumber>
    </recommendedName>
    <alternativeName>
        <fullName evidence="7">Aspartate transcarbamylase</fullName>
        <shortName evidence="7">ATCase</shortName>
    </alternativeName>
</protein>
<gene>
    <name evidence="7" type="primary">pyrB</name>
    <name evidence="10" type="ORF">FWJ32_03225</name>
</gene>
<comment type="catalytic activity">
    <reaction evidence="6 7">
        <text>carbamoyl phosphate + L-aspartate = N-carbamoyl-L-aspartate + phosphate + H(+)</text>
        <dbReference type="Rhea" id="RHEA:20013"/>
        <dbReference type="ChEBI" id="CHEBI:15378"/>
        <dbReference type="ChEBI" id="CHEBI:29991"/>
        <dbReference type="ChEBI" id="CHEBI:32814"/>
        <dbReference type="ChEBI" id="CHEBI:43474"/>
        <dbReference type="ChEBI" id="CHEBI:58228"/>
        <dbReference type="EC" id="2.1.3.2"/>
    </reaction>
</comment>
<feature type="domain" description="Aspartate/ornithine carbamoyltransferase carbamoyl-P binding" evidence="9">
    <location>
        <begin position="8"/>
        <end position="149"/>
    </location>
</feature>
<feature type="binding site" evidence="7">
    <location>
        <position position="87"/>
    </location>
    <ligand>
        <name>L-aspartate</name>
        <dbReference type="ChEBI" id="CHEBI:29991"/>
    </ligand>
</feature>
<dbReference type="GO" id="GO:0005829">
    <property type="term" value="C:cytosol"/>
    <property type="evidence" value="ECO:0007669"/>
    <property type="project" value="TreeGrafter"/>
</dbReference>
<dbReference type="GO" id="GO:0006207">
    <property type="term" value="P:'de novo' pyrimidine nucleobase biosynthetic process"/>
    <property type="evidence" value="ECO:0007669"/>
    <property type="project" value="InterPro"/>
</dbReference>
<comment type="similarity">
    <text evidence="2 7">Belongs to the aspartate/ornithine carbamoyltransferase superfamily. ATCase family.</text>
</comment>
<dbReference type="NCBIfam" id="NF002032">
    <property type="entry name" value="PRK00856.1"/>
    <property type="match status" value="1"/>
</dbReference>
<evidence type="ECO:0000256" key="1">
    <source>
        <dbReference type="ARBA" id="ARBA00004852"/>
    </source>
</evidence>
<keyword evidence="11" id="KW-1185">Reference proteome</keyword>
<dbReference type="SUPFAM" id="SSF53671">
    <property type="entry name" value="Aspartate/ornithine carbamoyltransferase"/>
    <property type="match status" value="1"/>
</dbReference>
<name>A0A5D8QEX7_9THEO</name>
<comment type="function">
    <text evidence="5 7">Catalyzes the condensation of carbamoyl phosphate and aspartate to form carbamoyl aspartate and inorganic phosphate, the committed step in the de novo pyrimidine nucleotide biosynthesis pathway.</text>
</comment>
<dbReference type="Gene3D" id="3.40.50.1370">
    <property type="entry name" value="Aspartate/ornithine carbamoyltransferase"/>
    <property type="match status" value="2"/>
</dbReference>
<dbReference type="Proteomes" id="UP000322976">
    <property type="component" value="Unassembled WGS sequence"/>
</dbReference>
<evidence type="ECO:0000256" key="7">
    <source>
        <dbReference type="HAMAP-Rule" id="MF_00001"/>
    </source>
</evidence>
<dbReference type="InterPro" id="IPR006130">
    <property type="entry name" value="Asp/Orn_carbamoylTrfase"/>
</dbReference>
<dbReference type="GO" id="GO:0006520">
    <property type="term" value="P:amino acid metabolic process"/>
    <property type="evidence" value="ECO:0007669"/>
    <property type="project" value="InterPro"/>
</dbReference>
<accession>A0A5D8QEX7</accession>
<comment type="subunit">
    <text evidence="7">Heterododecamer (2C3:3R2) of six catalytic PyrB chains organized as two trimers (C3), and six regulatory PyrI chains organized as three dimers (R2).</text>
</comment>
<dbReference type="PANTHER" id="PTHR45753">
    <property type="entry name" value="ORNITHINE CARBAMOYLTRANSFERASE, MITOCHONDRIAL"/>
    <property type="match status" value="1"/>
</dbReference>
<feature type="binding site" evidence="7">
    <location>
        <position position="266"/>
    </location>
    <ligand>
        <name>carbamoyl phosphate</name>
        <dbReference type="ChEBI" id="CHEBI:58228"/>
    </ligand>
</feature>
<dbReference type="Pfam" id="PF02729">
    <property type="entry name" value="OTCace_N"/>
    <property type="match status" value="1"/>
</dbReference>
<evidence type="ECO:0000256" key="2">
    <source>
        <dbReference type="ARBA" id="ARBA00008896"/>
    </source>
</evidence>
<dbReference type="UniPathway" id="UPA00070">
    <property type="reaction ID" value="UER00116"/>
</dbReference>
<keyword evidence="4 7" id="KW-0665">Pyrimidine biosynthesis</keyword>
<evidence type="ECO:0000259" key="9">
    <source>
        <dbReference type="Pfam" id="PF02729"/>
    </source>
</evidence>
<evidence type="ECO:0000259" key="8">
    <source>
        <dbReference type="Pfam" id="PF00185"/>
    </source>
</evidence>
<organism evidence="10 11">
    <name type="scientific">Calorimonas adulescens</name>
    <dbReference type="NCBI Taxonomy" id="2606906"/>
    <lineage>
        <taxon>Bacteria</taxon>
        <taxon>Bacillati</taxon>
        <taxon>Bacillota</taxon>
        <taxon>Clostridia</taxon>
        <taxon>Thermoanaerobacterales</taxon>
        <taxon>Thermoanaerobacteraceae</taxon>
        <taxon>Calorimonas</taxon>
    </lineage>
</organism>
<dbReference type="InterPro" id="IPR006132">
    <property type="entry name" value="Asp/Orn_carbamoyltranf_P-bd"/>
</dbReference>
<feature type="binding site" evidence="7">
    <location>
        <position position="140"/>
    </location>
    <ligand>
        <name>carbamoyl phosphate</name>
        <dbReference type="ChEBI" id="CHEBI:58228"/>
    </ligand>
</feature>
<feature type="domain" description="Aspartate/ornithine carbamoyltransferase Asp/Orn-binding" evidence="8">
    <location>
        <begin position="156"/>
        <end position="302"/>
    </location>
</feature>
<evidence type="ECO:0000313" key="10">
    <source>
        <dbReference type="EMBL" id="TZE82977.1"/>
    </source>
</evidence>
<comment type="pathway">
    <text evidence="1 7">Pyrimidine metabolism; UMP biosynthesis via de novo pathway; (S)-dihydroorotate from bicarbonate: step 2/3.</text>
</comment>
<comment type="caution">
    <text evidence="10">The sequence shown here is derived from an EMBL/GenBank/DDBJ whole genome shotgun (WGS) entry which is preliminary data.</text>
</comment>
<dbReference type="EC" id="2.1.3.2" evidence="7"/>
<feature type="binding site" evidence="7">
    <location>
        <position position="59"/>
    </location>
    <ligand>
        <name>carbamoyl phosphate</name>
        <dbReference type="ChEBI" id="CHEBI:58228"/>
    </ligand>
</feature>
<feature type="binding site" evidence="7">
    <location>
        <position position="60"/>
    </location>
    <ligand>
        <name>carbamoyl phosphate</name>
        <dbReference type="ChEBI" id="CHEBI:58228"/>
    </ligand>
</feature>
<feature type="binding site" evidence="7">
    <location>
        <position position="224"/>
    </location>
    <ligand>
        <name>L-aspartate</name>
        <dbReference type="ChEBI" id="CHEBI:29991"/>
    </ligand>
</feature>
<dbReference type="PROSITE" id="PS00097">
    <property type="entry name" value="CARBAMOYLTRANSFERASE"/>
    <property type="match status" value="1"/>
</dbReference>
<evidence type="ECO:0000256" key="4">
    <source>
        <dbReference type="ARBA" id="ARBA00022975"/>
    </source>
</evidence>
<feature type="binding site" evidence="7">
    <location>
        <position position="109"/>
    </location>
    <ligand>
        <name>carbamoyl phosphate</name>
        <dbReference type="ChEBI" id="CHEBI:58228"/>
    </ligand>
</feature>
<proteinExistence type="inferred from homology"/>
<dbReference type="EMBL" id="VTPS01000003">
    <property type="protein sequence ID" value="TZE82977.1"/>
    <property type="molecule type" value="Genomic_DNA"/>
</dbReference>
<dbReference type="InterPro" id="IPR036901">
    <property type="entry name" value="Asp/Orn_carbamoylTrfase_sf"/>
</dbReference>
<evidence type="ECO:0000313" key="11">
    <source>
        <dbReference type="Proteomes" id="UP000322976"/>
    </source>
</evidence>
<reference evidence="10 11" key="1">
    <citation type="submission" date="2019-08" db="EMBL/GenBank/DDBJ databases">
        <title>Calorimonas adulescens gen. nov., sp. nov., an anaerobic thermophilic bacterium from Sakhalin hot spring.</title>
        <authorList>
            <person name="Khomyakova M.A."/>
            <person name="Merkel A.Y."/>
            <person name="Novikov A."/>
            <person name="Bonch-Osmolovskaya E.A."/>
            <person name="Slobodkin A.I."/>
        </authorList>
    </citation>
    <scope>NUCLEOTIDE SEQUENCE [LARGE SCALE GENOMIC DNA]</scope>
    <source>
        <strain evidence="10 11">A05MB</strain>
    </source>
</reference>